<dbReference type="PANTHER" id="PTHR42764:SF1">
    <property type="entry name" value="PHOSPHONATES UTILIZATION ATP-BINDING PROTEIN PHNK-RELATED"/>
    <property type="match status" value="1"/>
</dbReference>
<dbReference type="Proteomes" id="UP000600363">
    <property type="component" value="Unassembled WGS sequence"/>
</dbReference>
<dbReference type="EMBL" id="DUIH01000011">
    <property type="protein sequence ID" value="HIH69652.1"/>
    <property type="molecule type" value="Genomic_DNA"/>
</dbReference>
<dbReference type="SMART" id="SM00382">
    <property type="entry name" value="AAA"/>
    <property type="match status" value="2"/>
</dbReference>
<dbReference type="SUPFAM" id="SSF52540">
    <property type="entry name" value="P-loop containing nucleoside triphosphate hydrolases"/>
    <property type="match status" value="2"/>
</dbReference>
<dbReference type="InterPro" id="IPR017871">
    <property type="entry name" value="ABC_transporter-like_CS"/>
</dbReference>
<feature type="domain" description="ABC transporter" evidence="3">
    <location>
        <begin position="264"/>
        <end position="563"/>
    </location>
</feature>
<name>A0A832RUR0_9EURY</name>
<dbReference type="AlphaFoldDB" id="A0A832RUR0"/>
<dbReference type="PROSITE" id="PS50893">
    <property type="entry name" value="ABC_TRANSPORTER_2"/>
    <property type="match status" value="2"/>
</dbReference>
<evidence type="ECO:0000256" key="2">
    <source>
        <dbReference type="ARBA" id="ARBA00022840"/>
    </source>
</evidence>
<evidence type="ECO:0000313" key="5">
    <source>
        <dbReference type="Proteomes" id="UP000600363"/>
    </source>
</evidence>
<keyword evidence="1" id="KW-0547">Nucleotide-binding</keyword>
<protein>
    <submittedName>
        <fullName evidence="4">ABC transporter ATP-binding protein</fullName>
    </submittedName>
</protein>
<dbReference type="PROSITE" id="PS00211">
    <property type="entry name" value="ABC_TRANSPORTER_1"/>
    <property type="match status" value="2"/>
</dbReference>
<keyword evidence="2 4" id="KW-0067">ATP-binding</keyword>
<dbReference type="InterPro" id="IPR027417">
    <property type="entry name" value="P-loop_NTPase"/>
</dbReference>
<organism evidence="4 5">
    <name type="scientific">Methermicoccus shengliensis</name>
    <dbReference type="NCBI Taxonomy" id="660064"/>
    <lineage>
        <taxon>Archaea</taxon>
        <taxon>Methanobacteriati</taxon>
        <taxon>Methanobacteriota</taxon>
        <taxon>Stenosarchaea group</taxon>
        <taxon>Methanomicrobia</taxon>
        <taxon>Methanosarcinales</taxon>
        <taxon>Methermicoccaceae</taxon>
        <taxon>Methermicoccus</taxon>
    </lineage>
</organism>
<dbReference type="GO" id="GO:0019700">
    <property type="term" value="P:organic phosphonate catabolic process"/>
    <property type="evidence" value="ECO:0007669"/>
    <property type="project" value="TreeGrafter"/>
</dbReference>
<accession>A0A832RUR0</accession>
<sequence length="579" mass="65179">MLLVDGIVKEYEVDSRRIRALDGVSFKVDDGEILGIIGRSGGGKSTLMRILKGIEPFDGGVIDLDQRQITPDSSEGEMKWLQWATAIHLQRSFGLWTESALENVMRRLYANRYGYEALPPKDSDEYEELARSAEKYLAMVGLLHKKHHMAFVLSGGEKQRVLLARQLAKNPRLLLLDEPATMTCPKTKQEVLDTILKVREETQIPIVLVSHLPEVIAYVSDRVLWLEEGKVRAKGEPLEVLREFLSEMPPAAPLPPMRSDETLLRGNGLAKRYRLLSAGEVLNMRDIGISVRRGEILGIVGNSGGGKTTLMKMLAGVLSPDAGSVQFNLDGRWVELTTYSRERMEVRRRLGIMYQEFALSPHSTLLTQIAFRLGVKGPKAVEEARKRAVEMGIGDMLLDSLYVLMDMQPDEVRERLREMGLEPEVFTRLFPAFPAIEARKYAEPVFEALGLSLDILDCTSEHLSGGEKVRAMLALQMASNPELLILDEPFGDIDPITLREVANYMKRLNAERGTSFIIVSHHMDFMKEIAHRVVWIESGRIKAEGDPKEVCNTFIRRSGAKYLEWNIERIMEGVHGKTA</sequence>
<dbReference type="InterPro" id="IPR003593">
    <property type="entry name" value="AAA+_ATPase"/>
</dbReference>
<dbReference type="GO" id="GO:0016887">
    <property type="term" value="F:ATP hydrolysis activity"/>
    <property type="evidence" value="ECO:0007669"/>
    <property type="project" value="InterPro"/>
</dbReference>
<comment type="caution">
    <text evidence="4">The sequence shown here is derived from an EMBL/GenBank/DDBJ whole genome shotgun (WGS) entry which is preliminary data.</text>
</comment>
<dbReference type="Gene3D" id="3.40.50.300">
    <property type="entry name" value="P-loop containing nucleotide triphosphate hydrolases"/>
    <property type="match status" value="2"/>
</dbReference>
<reference evidence="4" key="1">
    <citation type="journal article" date="2020" name="bioRxiv">
        <title>A rank-normalized archaeal taxonomy based on genome phylogeny resolves widespread incomplete and uneven classifications.</title>
        <authorList>
            <person name="Rinke C."/>
            <person name="Chuvochina M."/>
            <person name="Mussig A.J."/>
            <person name="Chaumeil P.-A."/>
            <person name="Waite D.W."/>
            <person name="Whitman W.B."/>
            <person name="Parks D.H."/>
            <person name="Hugenholtz P."/>
        </authorList>
    </citation>
    <scope>NUCLEOTIDE SEQUENCE</scope>
    <source>
        <strain evidence="4">UBA12518</strain>
    </source>
</reference>
<feature type="domain" description="ABC transporter" evidence="3">
    <location>
        <begin position="2"/>
        <end position="253"/>
    </location>
</feature>
<dbReference type="PANTHER" id="PTHR42764">
    <property type="entry name" value="PHOSPHONATES UTILIZATION ATP-BINDING PROTEIN PHNK-RELATED"/>
    <property type="match status" value="1"/>
</dbReference>
<dbReference type="Pfam" id="PF00005">
    <property type="entry name" value="ABC_tran"/>
    <property type="match status" value="2"/>
</dbReference>
<dbReference type="RefSeq" id="WP_042687486.1">
    <property type="nucleotide sequence ID" value="NZ_DUIH01000011.1"/>
</dbReference>
<evidence type="ECO:0000313" key="4">
    <source>
        <dbReference type="EMBL" id="HIH69652.1"/>
    </source>
</evidence>
<proteinExistence type="predicted"/>
<evidence type="ECO:0000259" key="3">
    <source>
        <dbReference type="PROSITE" id="PS50893"/>
    </source>
</evidence>
<dbReference type="GO" id="GO:0005524">
    <property type="term" value="F:ATP binding"/>
    <property type="evidence" value="ECO:0007669"/>
    <property type="project" value="UniProtKB-KW"/>
</dbReference>
<evidence type="ECO:0000256" key="1">
    <source>
        <dbReference type="ARBA" id="ARBA00022741"/>
    </source>
</evidence>
<gene>
    <name evidence="4" type="ORF">HA299_03405</name>
</gene>
<dbReference type="InterPro" id="IPR003439">
    <property type="entry name" value="ABC_transporter-like_ATP-bd"/>
</dbReference>